<proteinExistence type="predicted"/>
<sequence length="166" mass="18291">MQPSSPPPYRINIKRTRKLNVTSGAADFLRANDKIAPLLPTVRRNASLQKDCGAILPAMFDACDVLQLAEGQLTLSTPNAALASRLKQQLPKLQDALQQRGWQINAIRIKVQVRRIVERSAPAKQALLSNQALRAFDNLGSSLEDTPQNAALIAALQNLVKRHQQK</sequence>
<dbReference type="AlphaFoldDB" id="A0A916XM18"/>
<keyword evidence="2" id="KW-1185">Reference proteome</keyword>
<comment type="caution">
    <text evidence="1">The sequence shown here is derived from an EMBL/GenBank/DDBJ whole genome shotgun (WGS) entry which is preliminary data.</text>
</comment>
<reference evidence="1" key="2">
    <citation type="submission" date="2020-09" db="EMBL/GenBank/DDBJ databases">
        <authorList>
            <person name="Sun Q."/>
            <person name="Zhou Y."/>
        </authorList>
    </citation>
    <scope>NUCLEOTIDE SEQUENCE</scope>
    <source>
        <strain evidence="1">CGMCC 1.10998</strain>
    </source>
</reference>
<dbReference type="EMBL" id="BMED01000003">
    <property type="protein sequence ID" value="GGC81812.1"/>
    <property type="molecule type" value="Genomic_DNA"/>
</dbReference>
<dbReference type="InterPro" id="IPR007922">
    <property type="entry name" value="DciA-like"/>
</dbReference>
<dbReference type="Proteomes" id="UP000637423">
    <property type="component" value="Unassembled WGS sequence"/>
</dbReference>
<evidence type="ECO:0008006" key="3">
    <source>
        <dbReference type="Google" id="ProtNLM"/>
    </source>
</evidence>
<organism evidence="1 2">
    <name type="scientific">Undibacterium terreum</name>
    <dbReference type="NCBI Taxonomy" id="1224302"/>
    <lineage>
        <taxon>Bacteria</taxon>
        <taxon>Pseudomonadati</taxon>
        <taxon>Pseudomonadota</taxon>
        <taxon>Betaproteobacteria</taxon>
        <taxon>Burkholderiales</taxon>
        <taxon>Oxalobacteraceae</taxon>
        <taxon>Undibacterium</taxon>
    </lineage>
</organism>
<evidence type="ECO:0000313" key="1">
    <source>
        <dbReference type="EMBL" id="GGC81812.1"/>
    </source>
</evidence>
<name>A0A916XM18_9BURK</name>
<reference evidence="1" key="1">
    <citation type="journal article" date="2014" name="Int. J. Syst. Evol. Microbiol.">
        <title>Complete genome sequence of Corynebacterium casei LMG S-19264T (=DSM 44701T), isolated from a smear-ripened cheese.</title>
        <authorList>
            <consortium name="US DOE Joint Genome Institute (JGI-PGF)"/>
            <person name="Walter F."/>
            <person name="Albersmeier A."/>
            <person name="Kalinowski J."/>
            <person name="Ruckert C."/>
        </authorList>
    </citation>
    <scope>NUCLEOTIDE SEQUENCE</scope>
    <source>
        <strain evidence="1">CGMCC 1.10998</strain>
    </source>
</reference>
<accession>A0A916XM18</accession>
<protein>
    <recommendedName>
        <fullName evidence="3">DUF721 domain-containing protein</fullName>
    </recommendedName>
</protein>
<evidence type="ECO:0000313" key="2">
    <source>
        <dbReference type="Proteomes" id="UP000637423"/>
    </source>
</evidence>
<dbReference type="Pfam" id="PF05258">
    <property type="entry name" value="DciA"/>
    <property type="match status" value="1"/>
</dbReference>
<gene>
    <name evidence="1" type="ORF">GCM10011396_31340</name>
</gene>